<accession>A0A069QI25</accession>
<comment type="similarity">
    <text evidence="2 9">Belongs to the CRISPR-associated endoribonuclease Cas2 protein family.</text>
</comment>
<dbReference type="GO" id="GO:0043571">
    <property type="term" value="P:maintenance of CRISPR repeat elements"/>
    <property type="evidence" value="ECO:0007669"/>
    <property type="project" value="UniProtKB-UniRule"/>
</dbReference>
<comment type="cofactor">
    <cofactor evidence="1 9">
        <name>Mg(2+)</name>
        <dbReference type="ChEBI" id="CHEBI:18420"/>
    </cofactor>
</comment>
<dbReference type="GO" id="GO:0051607">
    <property type="term" value="P:defense response to virus"/>
    <property type="evidence" value="ECO:0007669"/>
    <property type="project" value="UniProtKB-UniRule"/>
</dbReference>
<dbReference type="HAMAP" id="MF_01471">
    <property type="entry name" value="Cas2"/>
    <property type="match status" value="1"/>
</dbReference>
<protein>
    <recommendedName>
        <fullName evidence="9">CRISPR-associated endoribonuclease Cas2</fullName>
        <ecNumber evidence="9">3.1.-.-</ecNumber>
    </recommendedName>
</protein>
<keyword evidence="5 9" id="KW-0255">Endonuclease</keyword>
<dbReference type="InterPro" id="IPR021127">
    <property type="entry name" value="CRISPR_associated_Cas2"/>
</dbReference>
<dbReference type="eggNOG" id="COG3512">
    <property type="taxonomic scope" value="Bacteria"/>
</dbReference>
<dbReference type="AlphaFoldDB" id="A0A069QI25"/>
<keyword evidence="4 9" id="KW-0479">Metal-binding</keyword>
<dbReference type="GO" id="GO:0004521">
    <property type="term" value="F:RNA endonuclease activity"/>
    <property type="evidence" value="ECO:0007669"/>
    <property type="project" value="InterPro"/>
</dbReference>
<gene>
    <name evidence="9" type="primary">cas2</name>
    <name evidence="10" type="ORF">HMPREF1991_02366</name>
</gene>
<evidence type="ECO:0000256" key="4">
    <source>
        <dbReference type="ARBA" id="ARBA00022723"/>
    </source>
</evidence>
<keyword evidence="7 9" id="KW-0460">Magnesium</keyword>
<organism evidence="10 11">
    <name type="scientific">Hoylesella loescheii DSM 19665 = JCM 12249 = ATCC 15930</name>
    <dbReference type="NCBI Taxonomy" id="1122985"/>
    <lineage>
        <taxon>Bacteria</taxon>
        <taxon>Pseudomonadati</taxon>
        <taxon>Bacteroidota</taxon>
        <taxon>Bacteroidia</taxon>
        <taxon>Bacteroidales</taxon>
        <taxon>Prevotellaceae</taxon>
        <taxon>Hoylesella</taxon>
    </lineage>
</organism>
<dbReference type="SUPFAM" id="SSF143430">
    <property type="entry name" value="TTP0101/SSO1404-like"/>
    <property type="match status" value="1"/>
</dbReference>
<evidence type="ECO:0000256" key="1">
    <source>
        <dbReference type="ARBA" id="ARBA00001946"/>
    </source>
</evidence>
<keyword evidence="3 9" id="KW-0540">Nuclease</keyword>
<evidence type="ECO:0000256" key="9">
    <source>
        <dbReference type="HAMAP-Rule" id="MF_01471"/>
    </source>
</evidence>
<dbReference type="EC" id="3.1.-.-" evidence="9"/>
<dbReference type="EMBL" id="JNGW01000098">
    <property type="protein sequence ID" value="KDR51644.1"/>
    <property type="molecule type" value="Genomic_DNA"/>
</dbReference>
<dbReference type="GO" id="GO:0046872">
    <property type="term" value="F:metal ion binding"/>
    <property type="evidence" value="ECO:0007669"/>
    <property type="project" value="UniProtKB-UniRule"/>
</dbReference>
<evidence type="ECO:0000256" key="7">
    <source>
        <dbReference type="ARBA" id="ARBA00022842"/>
    </source>
</evidence>
<evidence type="ECO:0000256" key="3">
    <source>
        <dbReference type="ARBA" id="ARBA00022722"/>
    </source>
</evidence>
<keyword evidence="8 9" id="KW-0051">Antiviral defense</keyword>
<name>A0A069QI25_HOYLO</name>
<dbReference type="GO" id="GO:0016787">
    <property type="term" value="F:hydrolase activity"/>
    <property type="evidence" value="ECO:0007669"/>
    <property type="project" value="UniProtKB-KW"/>
</dbReference>
<evidence type="ECO:0000256" key="2">
    <source>
        <dbReference type="ARBA" id="ARBA00009959"/>
    </source>
</evidence>
<sequence>MTYLRLNRYHIMWLFLMFDLPTNTKLERKEAARFRKDLERDGFTMYQFSVYVRYCGSYESMNVHIKRVKSLAPTKGMISILAVTDKQYSSIINVWGEIAAKQHPKPIQLEFF</sequence>
<dbReference type="Pfam" id="PF09827">
    <property type="entry name" value="CRISPR_Cas2"/>
    <property type="match status" value="1"/>
</dbReference>
<dbReference type="RefSeq" id="WP_009237137.1">
    <property type="nucleotide sequence ID" value="NZ_KB899211.1"/>
</dbReference>
<comment type="caution">
    <text evidence="10">The sequence shown here is derived from an EMBL/GenBank/DDBJ whole genome shotgun (WGS) entry which is preliminary data.</text>
</comment>
<feature type="binding site" evidence="9">
    <location>
        <position position="19"/>
    </location>
    <ligand>
        <name>Mg(2+)</name>
        <dbReference type="ChEBI" id="CHEBI:18420"/>
        <note>catalytic</note>
    </ligand>
</feature>
<dbReference type="Proteomes" id="UP000027442">
    <property type="component" value="Unassembled WGS sequence"/>
</dbReference>
<dbReference type="NCBIfam" id="TIGR01573">
    <property type="entry name" value="cas2"/>
    <property type="match status" value="1"/>
</dbReference>
<evidence type="ECO:0000256" key="6">
    <source>
        <dbReference type="ARBA" id="ARBA00022801"/>
    </source>
</evidence>
<evidence type="ECO:0000313" key="10">
    <source>
        <dbReference type="EMBL" id="KDR51644.1"/>
    </source>
</evidence>
<comment type="function">
    <text evidence="9">CRISPR (clustered regularly interspaced short palindromic repeat), is an adaptive immune system that provides protection against mobile genetic elements (viruses, transposable elements and conjugative plasmids). CRISPR clusters contain sequences complementary to antecedent mobile elements and target invading nucleic acids. CRISPR clusters are transcribed and processed into CRISPR RNA (crRNA). Functions as a ssRNA-specific endoribonuclease. Involved in the integration of spacer DNA into the CRISPR cassette.</text>
</comment>
<keyword evidence="6 9" id="KW-0378">Hydrolase</keyword>
<dbReference type="PATRIC" id="fig|1122985.7.peg.2452"/>
<evidence type="ECO:0000313" key="11">
    <source>
        <dbReference type="Proteomes" id="UP000027442"/>
    </source>
</evidence>
<comment type="subunit">
    <text evidence="9">Homodimer, forms a heterotetramer with a Cas1 homodimer.</text>
</comment>
<evidence type="ECO:0000256" key="5">
    <source>
        <dbReference type="ARBA" id="ARBA00022759"/>
    </source>
</evidence>
<keyword evidence="11" id="KW-1185">Reference proteome</keyword>
<evidence type="ECO:0000256" key="8">
    <source>
        <dbReference type="ARBA" id="ARBA00023118"/>
    </source>
</evidence>
<reference evidence="10 11" key="1">
    <citation type="submission" date="2013-08" db="EMBL/GenBank/DDBJ databases">
        <authorList>
            <person name="Weinstock G."/>
            <person name="Sodergren E."/>
            <person name="Wylie T."/>
            <person name="Fulton L."/>
            <person name="Fulton R."/>
            <person name="Fronick C."/>
            <person name="O'Laughlin M."/>
            <person name="Godfrey J."/>
            <person name="Miner T."/>
            <person name="Herter B."/>
            <person name="Appelbaum E."/>
            <person name="Cordes M."/>
            <person name="Lek S."/>
            <person name="Wollam A."/>
            <person name="Pepin K.H."/>
            <person name="Palsikar V.B."/>
            <person name="Mitreva M."/>
            <person name="Wilson R.K."/>
        </authorList>
    </citation>
    <scope>NUCLEOTIDE SEQUENCE [LARGE SCALE GENOMIC DNA]</scope>
    <source>
        <strain evidence="10 11">ATCC 15930</strain>
    </source>
</reference>
<dbReference type="InterPro" id="IPR019199">
    <property type="entry name" value="Virulence_VapD/CRISPR_Cas2"/>
</dbReference>
<proteinExistence type="inferred from homology"/>
<dbReference type="HOGENOM" id="CLU_150500_0_0_10"/>